<evidence type="ECO:0000256" key="1">
    <source>
        <dbReference type="ARBA" id="ARBA00001946"/>
    </source>
</evidence>
<name>A0ABX1XJE1_9BACL</name>
<dbReference type="InterPro" id="IPR036412">
    <property type="entry name" value="HAD-like_sf"/>
</dbReference>
<evidence type="ECO:0000313" key="5">
    <source>
        <dbReference type="EMBL" id="NOU68650.1"/>
    </source>
</evidence>
<keyword evidence="4" id="KW-0460">Magnesium</keyword>
<evidence type="ECO:0000313" key="6">
    <source>
        <dbReference type="Proteomes" id="UP000653578"/>
    </source>
</evidence>
<proteinExistence type="predicted"/>
<dbReference type="NCBIfam" id="TIGR01549">
    <property type="entry name" value="HAD-SF-IA-v1"/>
    <property type="match status" value="1"/>
</dbReference>
<evidence type="ECO:0000256" key="3">
    <source>
        <dbReference type="ARBA" id="ARBA00022801"/>
    </source>
</evidence>
<comment type="cofactor">
    <cofactor evidence="1">
        <name>Mg(2+)</name>
        <dbReference type="ChEBI" id="CHEBI:18420"/>
    </cofactor>
</comment>
<dbReference type="InterPro" id="IPR023214">
    <property type="entry name" value="HAD_sf"/>
</dbReference>
<dbReference type="RefSeq" id="WP_171636091.1">
    <property type="nucleotide sequence ID" value="NZ_WHNY01000075.1"/>
</dbReference>
<dbReference type="PANTHER" id="PTHR46470">
    <property type="entry name" value="N-ACYLNEURAMINATE-9-PHOSPHATASE"/>
    <property type="match status" value="1"/>
</dbReference>
<keyword evidence="2" id="KW-0479">Metal-binding</keyword>
<comment type="caution">
    <text evidence="5">The sequence shown here is derived from an EMBL/GenBank/DDBJ whole genome shotgun (WGS) entry which is preliminary data.</text>
</comment>
<dbReference type="SUPFAM" id="SSF56784">
    <property type="entry name" value="HAD-like"/>
    <property type="match status" value="1"/>
</dbReference>
<dbReference type="InterPro" id="IPR006439">
    <property type="entry name" value="HAD-SF_hydro_IA"/>
</dbReference>
<evidence type="ECO:0000256" key="2">
    <source>
        <dbReference type="ARBA" id="ARBA00022723"/>
    </source>
</evidence>
<protein>
    <submittedName>
        <fullName evidence="5">HAD-IA family hydrolase</fullName>
    </submittedName>
</protein>
<dbReference type="PANTHER" id="PTHR46470:SF2">
    <property type="entry name" value="GLYCERALDEHYDE 3-PHOSPHATE PHOSPHATASE"/>
    <property type="match status" value="1"/>
</dbReference>
<evidence type="ECO:0000256" key="4">
    <source>
        <dbReference type="ARBA" id="ARBA00022842"/>
    </source>
</evidence>
<accession>A0ABX1XJE1</accession>
<dbReference type="SFLD" id="SFLDS00003">
    <property type="entry name" value="Haloacid_Dehalogenase"/>
    <property type="match status" value="1"/>
</dbReference>
<keyword evidence="6" id="KW-1185">Reference proteome</keyword>
<dbReference type="GO" id="GO:0016787">
    <property type="term" value="F:hydrolase activity"/>
    <property type="evidence" value="ECO:0007669"/>
    <property type="project" value="UniProtKB-KW"/>
</dbReference>
<dbReference type="InterPro" id="IPR041492">
    <property type="entry name" value="HAD_2"/>
</dbReference>
<organism evidence="5 6">
    <name type="scientific">Paenibacillus plantarum</name>
    <dbReference type="NCBI Taxonomy" id="2654975"/>
    <lineage>
        <taxon>Bacteria</taxon>
        <taxon>Bacillati</taxon>
        <taxon>Bacillota</taxon>
        <taxon>Bacilli</taxon>
        <taxon>Bacillales</taxon>
        <taxon>Paenibacillaceae</taxon>
        <taxon>Paenibacillus</taxon>
    </lineage>
</organism>
<dbReference type="SFLD" id="SFLDG01129">
    <property type="entry name" value="C1.5:_HAD__Beta-PGM__Phosphata"/>
    <property type="match status" value="1"/>
</dbReference>
<sequence>MNKFKYIFFDCMETIVDLYELPKGNDYALWAFKGSGVEHYWNDFNEFAKYYETSKIEIGVTLEMDEEYELVRRFELLVHKSKSIGLNIKTEVVTKLYENYWRTYKSKCYISPEVREVIIQLSKRYKLAIVSNFMVKDGIEELLFSNGIGELFDFIITSINVGWRKPHSKIYEISMQSAGCNNSEIIFVGDDYENDYLTPQRMGMKSIFLDKFDTQRAGCERVSSFNELKTALLI</sequence>
<dbReference type="InterPro" id="IPR051400">
    <property type="entry name" value="HAD-like_hydrolase"/>
</dbReference>
<dbReference type="Gene3D" id="1.10.150.240">
    <property type="entry name" value="Putative phosphatase, domain 2"/>
    <property type="match status" value="1"/>
</dbReference>
<dbReference type="InterPro" id="IPR023198">
    <property type="entry name" value="PGP-like_dom2"/>
</dbReference>
<dbReference type="Pfam" id="PF13419">
    <property type="entry name" value="HAD_2"/>
    <property type="match status" value="1"/>
</dbReference>
<dbReference type="Gene3D" id="3.40.50.1000">
    <property type="entry name" value="HAD superfamily/HAD-like"/>
    <property type="match status" value="1"/>
</dbReference>
<dbReference type="EMBL" id="WHNY01000075">
    <property type="protein sequence ID" value="NOU68650.1"/>
    <property type="molecule type" value="Genomic_DNA"/>
</dbReference>
<reference evidence="5 6" key="1">
    <citation type="submission" date="2019-10" db="EMBL/GenBank/DDBJ databases">
        <title>Description of Paenibacillus humi sp. nov.</title>
        <authorList>
            <person name="Carlier A."/>
            <person name="Qi S."/>
        </authorList>
    </citation>
    <scope>NUCLEOTIDE SEQUENCE [LARGE SCALE GENOMIC DNA]</scope>
    <source>
        <strain evidence="5 6">LMG 31461</strain>
    </source>
</reference>
<gene>
    <name evidence="5" type="ORF">GC096_31950</name>
</gene>
<dbReference type="Proteomes" id="UP000653578">
    <property type="component" value="Unassembled WGS sequence"/>
</dbReference>
<dbReference type="PRINTS" id="PR00413">
    <property type="entry name" value="HADHALOGNASE"/>
</dbReference>
<keyword evidence="3 5" id="KW-0378">Hydrolase</keyword>